<dbReference type="NCBIfam" id="NF001750">
    <property type="entry name" value="PRK00476.1"/>
    <property type="match status" value="1"/>
</dbReference>
<dbReference type="GO" id="GO:0006422">
    <property type="term" value="P:aspartyl-tRNA aminoacylation"/>
    <property type="evidence" value="ECO:0007669"/>
    <property type="project" value="UniProtKB-UniRule"/>
</dbReference>
<dbReference type="InterPro" id="IPR004364">
    <property type="entry name" value="Aa-tRNA-synt_II"/>
</dbReference>
<dbReference type="InterPro" id="IPR029351">
    <property type="entry name" value="GAD_dom"/>
</dbReference>
<feature type="region of interest" description="Aspartate" evidence="7">
    <location>
        <begin position="198"/>
        <end position="201"/>
    </location>
</feature>
<evidence type="ECO:0000256" key="3">
    <source>
        <dbReference type="ARBA" id="ARBA00022741"/>
    </source>
</evidence>
<name>A0AAX1WZE5_9BURK</name>
<dbReference type="CDD" id="cd00777">
    <property type="entry name" value="AspRS_core"/>
    <property type="match status" value="1"/>
</dbReference>
<evidence type="ECO:0000256" key="2">
    <source>
        <dbReference type="ARBA" id="ARBA00022598"/>
    </source>
</evidence>
<evidence type="ECO:0000256" key="7">
    <source>
        <dbReference type="HAMAP-Rule" id="MF_00044"/>
    </source>
</evidence>
<keyword evidence="7" id="KW-0963">Cytoplasm</keyword>
<dbReference type="EMBL" id="RJVL01000001">
    <property type="protein sequence ID" value="ROR50787.1"/>
    <property type="molecule type" value="Genomic_DNA"/>
</dbReference>
<keyword evidence="2 7" id="KW-0436">Ligase</keyword>
<dbReference type="Proteomes" id="UP000271868">
    <property type="component" value="Unassembled WGS sequence"/>
</dbReference>
<dbReference type="GO" id="GO:0004815">
    <property type="term" value="F:aspartate-tRNA ligase activity"/>
    <property type="evidence" value="ECO:0007669"/>
    <property type="project" value="UniProtKB-UniRule"/>
</dbReference>
<keyword evidence="10" id="KW-1185">Reference proteome</keyword>
<dbReference type="InterPro" id="IPR012340">
    <property type="entry name" value="NA-bd_OB-fold"/>
</dbReference>
<reference evidence="9 10" key="1">
    <citation type="submission" date="2018-11" db="EMBL/GenBank/DDBJ databases">
        <title>Genomic Encyclopedia of Type Strains, Phase IV (KMG-IV): sequencing the most valuable type-strain genomes for metagenomic binning, comparative biology and taxonomic classification.</title>
        <authorList>
            <person name="Goeker M."/>
        </authorList>
    </citation>
    <scope>NUCLEOTIDE SEQUENCE [LARGE SCALE GENOMIC DNA]</scope>
    <source>
        <strain evidence="9 10">DSM 15985</strain>
    </source>
</reference>
<evidence type="ECO:0000313" key="9">
    <source>
        <dbReference type="EMBL" id="ROR50787.1"/>
    </source>
</evidence>
<dbReference type="GO" id="GO:0050560">
    <property type="term" value="F:aspartate-tRNA(Asn) ligase activity"/>
    <property type="evidence" value="ECO:0007669"/>
    <property type="project" value="UniProtKB-EC"/>
</dbReference>
<sequence length="603" mass="68123">MAMRSHYCGLVTEALLGQTVTLSGWVNRRRDHGGVIFIDLRDREGYVQVVCDPDRPEMFKVAEDVRNEFCVQVKGLVRARPEGTTNDNLKSGKIEVLCQELNVLNPSVTPPFQMDDDNLSETTRLTHRVMDLRRPYMQRNMMLRYKTAIQVRNFLDKEGFIDIETPMLGKSTPEGARDYLVPSRVHDGQFFALPQSPQLYKQMLMVAGYDRYYQITKCFRDEDLRADRQPEFTQIDCETSFLNEEEIRAIFQRMITEVFETQLGVQLGEFPIMTYQDAAYRFGSDKPDLRVKLEFTELTDVMKDVDFKVFSGAANMKGGRVVALRVPGGAREEGGLSRGEIDGYTEFVKIYGAKGLAYIKVNDKAKGRDGLQSPIVKNIHDAALAEVLQRTGAQDGDLLFFGADKEKIVNDAIGALRLKVGHSEFGKKNGLFENRWAPLWVVDFPMFEHDEEEDRWVAVHHPFTSPKDGHENLMDTDPGKCIAKAYDMVLNGWELGGGSVRIHRADVQAKVFAALNIGPEDQRAKFGYLLDALQYGAPPHGGLAFGLDRLITLMTGAESIRDVIAFPKTQRAQDLLTQAPSPVDEKQLRELHIRLRNPLPAAH</sequence>
<dbReference type="InterPro" id="IPR047090">
    <property type="entry name" value="AspRS_core"/>
</dbReference>
<feature type="site" description="Important for tRNA non-discrimination" evidence="7">
    <location>
        <position position="83"/>
    </location>
</feature>
<evidence type="ECO:0000313" key="10">
    <source>
        <dbReference type="Proteomes" id="UP000271868"/>
    </source>
</evidence>
<accession>A0AAX1WZE5</accession>
<dbReference type="PANTHER" id="PTHR22594:SF5">
    <property type="entry name" value="ASPARTATE--TRNA LIGASE, MITOCHONDRIAL"/>
    <property type="match status" value="1"/>
</dbReference>
<dbReference type="PROSITE" id="PS50862">
    <property type="entry name" value="AA_TRNA_LIGASE_II"/>
    <property type="match status" value="1"/>
</dbReference>
<comment type="catalytic activity">
    <reaction evidence="7">
        <text>tRNA(Asx) + L-aspartate + ATP = L-aspartyl-tRNA(Asx) + AMP + diphosphate</text>
        <dbReference type="Rhea" id="RHEA:18349"/>
        <dbReference type="Rhea" id="RHEA-COMP:9710"/>
        <dbReference type="Rhea" id="RHEA-COMP:9711"/>
        <dbReference type="ChEBI" id="CHEBI:29991"/>
        <dbReference type="ChEBI" id="CHEBI:30616"/>
        <dbReference type="ChEBI" id="CHEBI:33019"/>
        <dbReference type="ChEBI" id="CHEBI:78442"/>
        <dbReference type="ChEBI" id="CHEBI:78516"/>
        <dbReference type="ChEBI" id="CHEBI:456215"/>
        <dbReference type="EC" id="6.1.1.23"/>
    </reaction>
</comment>
<organism evidence="9 10">
    <name type="scientific">Diaphorobacter nitroreducens</name>
    <dbReference type="NCBI Taxonomy" id="164759"/>
    <lineage>
        <taxon>Bacteria</taxon>
        <taxon>Pseudomonadati</taxon>
        <taxon>Pseudomonadota</taxon>
        <taxon>Betaproteobacteria</taxon>
        <taxon>Burkholderiales</taxon>
        <taxon>Comamonadaceae</taxon>
        <taxon>Diaphorobacter</taxon>
    </lineage>
</organism>
<feature type="binding site" evidence="7">
    <location>
        <position position="220"/>
    </location>
    <ligand>
        <name>L-aspartate</name>
        <dbReference type="ChEBI" id="CHEBI:29991"/>
    </ligand>
</feature>
<dbReference type="InterPro" id="IPR004524">
    <property type="entry name" value="Asp-tRNA-ligase_1"/>
</dbReference>
<feature type="binding site" evidence="7">
    <location>
        <begin position="220"/>
        <end position="222"/>
    </location>
    <ligand>
        <name>ATP</name>
        <dbReference type="ChEBI" id="CHEBI:30616"/>
    </ligand>
</feature>
<comment type="caution">
    <text evidence="9">The sequence shown here is derived from an EMBL/GenBank/DDBJ whole genome shotgun (WGS) entry which is preliminary data.</text>
</comment>
<dbReference type="InterPro" id="IPR047089">
    <property type="entry name" value="Asp-tRNA-ligase_1_N"/>
</dbReference>
<dbReference type="CDD" id="cd04317">
    <property type="entry name" value="EcAspRS_like_N"/>
    <property type="match status" value="1"/>
</dbReference>
<dbReference type="PRINTS" id="PR01042">
    <property type="entry name" value="TRNASYNTHASP"/>
</dbReference>
<evidence type="ECO:0000256" key="5">
    <source>
        <dbReference type="ARBA" id="ARBA00022917"/>
    </source>
</evidence>
<dbReference type="GO" id="GO:0003676">
    <property type="term" value="F:nucleic acid binding"/>
    <property type="evidence" value="ECO:0007669"/>
    <property type="project" value="InterPro"/>
</dbReference>
<feature type="binding site" evidence="7">
    <location>
        <begin position="546"/>
        <end position="549"/>
    </location>
    <ligand>
        <name>ATP</name>
        <dbReference type="ChEBI" id="CHEBI:30616"/>
    </ligand>
</feature>
<keyword evidence="4 7" id="KW-0067">ATP-binding</keyword>
<evidence type="ECO:0000256" key="6">
    <source>
        <dbReference type="ARBA" id="ARBA00023146"/>
    </source>
</evidence>
<dbReference type="InterPro" id="IPR004115">
    <property type="entry name" value="GAD-like_sf"/>
</dbReference>
<dbReference type="Gene3D" id="2.40.50.140">
    <property type="entry name" value="Nucleic acid-binding proteins"/>
    <property type="match status" value="1"/>
</dbReference>
<dbReference type="Gene3D" id="3.30.930.10">
    <property type="entry name" value="Bira Bifunctional Protein, Domain 2"/>
    <property type="match status" value="1"/>
</dbReference>
<dbReference type="Pfam" id="PF01336">
    <property type="entry name" value="tRNA_anti-codon"/>
    <property type="match status" value="1"/>
</dbReference>
<evidence type="ECO:0000259" key="8">
    <source>
        <dbReference type="PROSITE" id="PS50862"/>
    </source>
</evidence>
<dbReference type="InterPro" id="IPR006195">
    <property type="entry name" value="aa-tRNA-synth_II"/>
</dbReference>
<dbReference type="InterPro" id="IPR002312">
    <property type="entry name" value="Asp/Asn-tRNA-synth_IIb"/>
</dbReference>
<dbReference type="GO" id="GO:0005524">
    <property type="term" value="F:ATP binding"/>
    <property type="evidence" value="ECO:0007669"/>
    <property type="project" value="UniProtKB-UniRule"/>
</dbReference>
<dbReference type="GO" id="GO:0005737">
    <property type="term" value="C:cytoplasm"/>
    <property type="evidence" value="ECO:0007669"/>
    <property type="project" value="UniProtKB-SubCell"/>
</dbReference>
<feature type="binding site" evidence="7">
    <location>
        <position position="460"/>
    </location>
    <ligand>
        <name>L-aspartate</name>
        <dbReference type="ChEBI" id="CHEBI:29991"/>
    </ligand>
</feature>
<dbReference type="RefSeq" id="WP_123675068.1">
    <property type="nucleotide sequence ID" value="NZ_RJVL01000001.1"/>
</dbReference>
<dbReference type="InterPro" id="IPR004365">
    <property type="entry name" value="NA-bd_OB_tRNA"/>
</dbReference>
<dbReference type="PANTHER" id="PTHR22594">
    <property type="entry name" value="ASPARTYL/LYSYL-TRNA SYNTHETASE"/>
    <property type="match status" value="1"/>
</dbReference>
<comment type="similarity">
    <text evidence="1 7">Belongs to the class-II aminoacyl-tRNA synthetase family. Type 1 subfamily.</text>
</comment>
<dbReference type="Pfam" id="PF02938">
    <property type="entry name" value="GAD"/>
    <property type="match status" value="1"/>
</dbReference>
<dbReference type="EC" id="6.1.1.23" evidence="7"/>
<dbReference type="AlphaFoldDB" id="A0AAX1WZE5"/>
<feature type="binding site" evidence="7">
    <location>
        <position position="229"/>
    </location>
    <ligand>
        <name>ATP</name>
        <dbReference type="ChEBI" id="CHEBI:30616"/>
    </ligand>
</feature>
<comment type="subunit">
    <text evidence="7">Homodimer.</text>
</comment>
<protein>
    <recommendedName>
        <fullName evidence="7">Aspartate--tRNA(Asp/Asn) ligase</fullName>
        <ecNumber evidence="7">6.1.1.23</ecNumber>
    </recommendedName>
    <alternativeName>
        <fullName evidence="7">Aspartyl-tRNA synthetase</fullName>
        <shortName evidence="7">AspRS</shortName>
    </alternativeName>
    <alternativeName>
        <fullName evidence="7">Non-discriminating aspartyl-tRNA synthetase</fullName>
        <shortName evidence="7">ND-AspRS</shortName>
    </alternativeName>
</protein>
<dbReference type="SUPFAM" id="SSF50249">
    <property type="entry name" value="Nucleic acid-binding proteins"/>
    <property type="match status" value="1"/>
</dbReference>
<evidence type="ECO:0000256" key="4">
    <source>
        <dbReference type="ARBA" id="ARBA00022840"/>
    </source>
</evidence>
<keyword evidence="3 7" id="KW-0547">Nucleotide-binding</keyword>
<evidence type="ECO:0000256" key="1">
    <source>
        <dbReference type="ARBA" id="ARBA00006303"/>
    </source>
</evidence>
<feature type="binding site" evidence="7">
    <location>
        <position position="174"/>
    </location>
    <ligand>
        <name>L-aspartate</name>
        <dbReference type="ChEBI" id="CHEBI:29991"/>
    </ligand>
</feature>
<comment type="subcellular location">
    <subcellularLocation>
        <location evidence="7">Cytoplasm</location>
    </subcellularLocation>
</comment>
<dbReference type="InterPro" id="IPR045864">
    <property type="entry name" value="aa-tRNA-synth_II/BPL/LPL"/>
</dbReference>
<dbReference type="NCBIfam" id="TIGR00459">
    <property type="entry name" value="aspS_bact"/>
    <property type="match status" value="1"/>
</dbReference>
<dbReference type="SUPFAM" id="SSF55261">
    <property type="entry name" value="GAD domain-like"/>
    <property type="match status" value="1"/>
</dbReference>
<proteinExistence type="inferred from homology"/>
<keyword evidence="5 7" id="KW-0648">Protein biosynthesis</keyword>
<feature type="domain" description="Aminoacyl-transfer RNA synthetases class-II family profile" evidence="8">
    <location>
        <begin position="151"/>
        <end position="567"/>
    </location>
</feature>
<keyword evidence="6 7" id="KW-0030">Aminoacyl-tRNA synthetase</keyword>
<comment type="function">
    <text evidence="7">Aspartyl-tRNA synthetase with relaxed tRNA specificity since it is able to aspartylate not only its cognate tRNA(Asp) but also tRNA(Asn). Reaction proceeds in two steps: L-aspartate is first activated by ATP to form Asp-AMP and then transferred to the acceptor end of tRNA(Asp/Asn).</text>
</comment>
<feature type="binding site" evidence="7">
    <location>
        <position position="494"/>
    </location>
    <ligand>
        <name>ATP</name>
        <dbReference type="ChEBI" id="CHEBI:30616"/>
    </ligand>
</feature>
<dbReference type="Pfam" id="PF00152">
    <property type="entry name" value="tRNA-synt_2"/>
    <property type="match status" value="1"/>
</dbReference>
<dbReference type="HAMAP" id="MF_00044">
    <property type="entry name" value="Asp_tRNA_synth_type1"/>
    <property type="match status" value="1"/>
</dbReference>
<feature type="binding site" evidence="7">
    <location>
        <position position="501"/>
    </location>
    <ligand>
        <name>L-aspartate</name>
        <dbReference type="ChEBI" id="CHEBI:29991"/>
    </ligand>
</feature>
<dbReference type="Gene3D" id="3.30.1360.30">
    <property type="entry name" value="GAD-like domain"/>
    <property type="match status" value="1"/>
</dbReference>
<gene>
    <name evidence="7" type="primary">aspS</name>
    <name evidence="9" type="ORF">EDC60_0544</name>
</gene>
<feature type="site" description="Important for tRNA non-discrimination" evidence="7">
    <location>
        <position position="32"/>
    </location>
</feature>
<dbReference type="SUPFAM" id="SSF55681">
    <property type="entry name" value="Class II aaRS and biotin synthetases"/>
    <property type="match status" value="1"/>
</dbReference>